<evidence type="ECO:0000313" key="1">
    <source>
        <dbReference type="EMBL" id="BCL61434.1"/>
    </source>
</evidence>
<dbReference type="AlphaFoldDB" id="A0A8D5FTJ2"/>
<dbReference type="EMBL" id="AP024086">
    <property type="protein sequence ID" value="BCL61434.1"/>
    <property type="molecule type" value="Genomic_DNA"/>
</dbReference>
<dbReference type="KEGG" id="dbk:DGMP_21270"/>
<name>A0A8D5FTJ2_9BACT</name>
<accession>A0A8D5FTJ2</accession>
<reference evidence="1" key="1">
    <citation type="submission" date="2020-09" db="EMBL/GenBank/DDBJ databases">
        <title>Desulfogranum mesoprofundum gen. nov., sp. nov., a novel mesophilic, sulfate-reducing chemolithoautotroph isolated from a deep-sea hydrothermal vent chimney in the Suiyo Seamount.</title>
        <authorList>
            <person name="Hashimoto Y."/>
            <person name="Nakagawa S."/>
        </authorList>
    </citation>
    <scope>NUCLEOTIDE SEQUENCE</scope>
    <source>
        <strain evidence="1">KT2</strain>
    </source>
</reference>
<protein>
    <submittedName>
        <fullName evidence="1">Uncharacterized protein</fullName>
    </submittedName>
</protein>
<proteinExistence type="predicted"/>
<gene>
    <name evidence="1" type="ORF">DGMP_21270</name>
</gene>
<organism evidence="1 2">
    <name type="scientific">Desulfomarina profundi</name>
    <dbReference type="NCBI Taxonomy" id="2772557"/>
    <lineage>
        <taxon>Bacteria</taxon>
        <taxon>Pseudomonadati</taxon>
        <taxon>Thermodesulfobacteriota</taxon>
        <taxon>Desulfobulbia</taxon>
        <taxon>Desulfobulbales</taxon>
        <taxon>Desulfobulbaceae</taxon>
        <taxon>Desulfomarina</taxon>
    </lineage>
</organism>
<sequence length="71" mass="7747">MITVADPEAMVADRKEMVQGDTKAAQETMAVNGNVTGKGQESCPGLSLLSLDKAKRPIYIYEQMIIYLLSI</sequence>
<evidence type="ECO:0000313" key="2">
    <source>
        <dbReference type="Proteomes" id="UP000826725"/>
    </source>
</evidence>
<keyword evidence="2" id="KW-1185">Reference proteome</keyword>
<dbReference type="Proteomes" id="UP000826725">
    <property type="component" value="Chromosome"/>
</dbReference>